<accession>A0ABQ6EMD8</accession>
<dbReference type="RefSeq" id="WP_089124378.1">
    <property type="nucleotide sequence ID" value="NZ_BSPV01000003.1"/>
</dbReference>
<dbReference type="SUPFAM" id="SSF56112">
    <property type="entry name" value="Protein kinase-like (PK-like)"/>
    <property type="match status" value="1"/>
</dbReference>
<sequence>MWHGIAQQLSQVLAFEFVIQERESLQGGDCNQCYMISDGQQRYFVKINDREYLPKFESEIDNLSSLLQTSTLSVPQPVTCGVVKDHAFLILNYLPTKPLTAPTEQYHLGQQLAHLHLWGEQKEYGYDADTYVGLNLQPNAWHKKWGIFFSECRIGWQLQLLKEKGIEFGDIEEIVTLVKQRIGTHNPKPSLLHGNLSDNNYALSVNGAICYDPSSYWGDPECDLAIIEEFSNLGSEFFAGYEDTLSIEDGYDKRRELYQLYYLLCRCNQYGGEYLTQCISKIQLIQQDLI</sequence>
<reference evidence="4" key="1">
    <citation type="journal article" date="2019" name="Int. J. Syst. Evol. Microbiol.">
        <title>The Global Catalogue of Microorganisms (GCM) 10K type strain sequencing project: providing services to taxonomists for standard genome sequencing and annotation.</title>
        <authorList>
            <consortium name="The Broad Institute Genomics Platform"/>
            <consortium name="The Broad Institute Genome Sequencing Center for Infectious Disease"/>
            <person name="Wu L."/>
            <person name="Ma J."/>
        </authorList>
    </citation>
    <scope>NUCLEOTIDE SEQUENCE [LARGE SCALE GENOMIC DNA]</scope>
    <source>
        <strain evidence="4">NBRC 111146</strain>
    </source>
</reference>
<comment type="similarity">
    <text evidence="1 2">Belongs to the fructosamine kinase family.</text>
</comment>
<proteinExistence type="inferred from homology"/>
<gene>
    <name evidence="3" type="ORF">GCM10007931_09890</name>
</gene>
<protein>
    <recommendedName>
        <fullName evidence="5">Fructosamine kinase family protein</fullName>
    </recommendedName>
</protein>
<dbReference type="Gene3D" id="3.90.1200.10">
    <property type="match status" value="1"/>
</dbReference>
<keyword evidence="4" id="KW-1185">Reference proteome</keyword>
<dbReference type="Proteomes" id="UP001157156">
    <property type="component" value="Unassembled WGS sequence"/>
</dbReference>
<keyword evidence="2" id="KW-0808">Transferase</keyword>
<dbReference type="PANTHER" id="PTHR12149">
    <property type="entry name" value="FRUCTOSAMINE 3 KINASE-RELATED PROTEIN"/>
    <property type="match status" value="1"/>
</dbReference>
<evidence type="ECO:0000313" key="4">
    <source>
        <dbReference type="Proteomes" id="UP001157156"/>
    </source>
</evidence>
<keyword evidence="2" id="KW-0418">Kinase</keyword>
<dbReference type="Pfam" id="PF03881">
    <property type="entry name" value="Fructosamin_kin"/>
    <property type="match status" value="1"/>
</dbReference>
<evidence type="ECO:0008006" key="5">
    <source>
        <dbReference type="Google" id="ProtNLM"/>
    </source>
</evidence>
<evidence type="ECO:0000256" key="1">
    <source>
        <dbReference type="ARBA" id="ARBA00009460"/>
    </source>
</evidence>
<dbReference type="InterPro" id="IPR011009">
    <property type="entry name" value="Kinase-like_dom_sf"/>
</dbReference>
<dbReference type="InterPro" id="IPR016477">
    <property type="entry name" value="Fructo-/Ketosamine-3-kinase"/>
</dbReference>
<name>A0ABQ6EMD8_9VIBR</name>
<comment type="caution">
    <text evidence="3">The sequence shown here is derived from an EMBL/GenBank/DDBJ whole genome shotgun (WGS) entry which is preliminary data.</text>
</comment>
<dbReference type="Gene3D" id="3.30.200.20">
    <property type="entry name" value="Phosphorylase Kinase, domain 1"/>
    <property type="match status" value="1"/>
</dbReference>
<dbReference type="EMBL" id="BSPV01000003">
    <property type="protein sequence ID" value="GLT14015.1"/>
    <property type="molecule type" value="Genomic_DNA"/>
</dbReference>
<dbReference type="PIRSF" id="PIRSF006221">
    <property type="entry name" value="Ketosamine-3-kinase"/>
    <property type="match status" value="1"/>
</dbReference>
<evidence type="ECO:0000313" key="3">
    <source>
        <dbReference type="EMBL" id="GLT14015.1"/>
    </source>
</evidence>
<dbReference type="PANTHER" id="PTHR12149:SF8">
    <property type="entry name" value="PROTEIN-RIBULOSAMINE 3-KINASE"/>
    <property type="match status" value="1"/>
</dbReference>
<organism evidence="3 4">
    <name type="scientific">Vibrio algivorus</name>
    <dbReference type="NCBI Taxonomy" id="1667024"/>
    <lineage>
        <taxon>Bacteria</taxon>
        <taxon>Pseudomonadati</taxon>
        <taxon>Pseudomonadota</taxon>
        <taxon>Gammaproteobacteria</taxon>
        <taxon>Vibrionales</taxon>
        <taxon>Vibrionaceae</taxon>
        <taxon>Vibrio</taxon>
    </lineage>
</organism>
<evidence type="ECO:0000256" key="2">
    <source>
        <dbReference type="PIRNR" id="PIRNR006221"/>
    </source>
</evidence>